<protein>
    <submittedName>
        <fullName evidence="4">V-type proton ATPase subunit E</fullName>
    </submittedName>
</protein>
<dbReference type="GO" id="GO:0033178">
    <property type="term" value="C:proton-transporting two-sector ATPase complex, catalytic domain"/>
    <property type="evidence" value="ECO:0007669"/>
    <property type="project" value="InterPro"/>
</dbReference>
<dbReference type="Gene3D" id="3.30.2320.30">
    <property type="entry name" value="ATP synthase, E subunit, C-terminal"/>
    <property type="match status" value="1"/>
</dbReference>
<dbReference type="EMBL" id="CP020991">
    <property type="protein sequence ID" value="AUO18504.1"/>
    <property type="molecule type" value="Genomic_DNA"/>
</dbReference>
<sequence length="197" mass="22182">MVAEDIAGLSSIIGQINREAVEAAEKITAKAKEDAKQIIKKATESANDKIEAAKQKADIVFKTEFEREETSAEHGMSQTILEEKQKLLDKSVANAAEKLKSLDVKEYFNFLQTLISKYAQNKNGELMLSENDIKRMPDTFNSFVSENYPELKIVKSKKIDAGFVIKYGDIEENCTIDALIEENIDSIKEKAYMKLFS</sequence>
<keyword evidence="2" id="KW-0813">Transport</keyword>
<organism evidence="4 5">
    <name type="scientific">Monoglobus pectinilyticus</name>
    <dbReference type="NCBI Taxonomy" id="1981510"/>
    <lineage>
        <taxon>Bacteria</taxon>
        <taxon>Bacillati</taxon>
        <taxon>Bacillota</taxon>
        <taxon>Clostridia</taxon>
        <taxon>Monoglobales</taxon>
        <taxon>Monoglobaceae</taxon>
        <taxon>Monoglobus</taxon>
    </lineage>
</organism>
<name>A0A2K9NZQ3_9FIRM</name>
<evidence type="ECO:0000313" key="4">
    <source>
        <dbReference type="EMBL" id="AUO18504.1"/>
    </source>
</evidence>
<comment type="similarity">
    <text evidence="1">Belongs to the V-ATPase E subunit family.</text>
</comment>
<keyword evidence="3" id="KW-0406">Ion transport</keyword>
<evidence type="ECO:0000256" key="2">
    <source>
        <dbReference type="ARBA" id="ARBA00022448"/>
    </source>
</evidence>
<dbReference type="InterPro" id="IPR002842">
    <property type="entry name" value="ATPase_V1_Esu"/>
</dbReference>
<evidence type="ECO:0000313" key="5">
    <source>
        <dbReference type="Proteomes" id="UP000235589"/>
    </source>
</evidence>
<dbReference type="RefSeq" id="WP_102364800.1">
    <property type="nucleotide sequence ID" value="NZ_OY725725.1"/>
</dbReference>
<dbReference type="InterPro" id="IPR038495">
    <property type="entry name" value="ATPase_E_C"/>
</dbReference>
<dbReference type="Pfam" id="PF01991">
    <property type="entry name" value="vATP-synt_E"/>
    <property type="match status" value="1"/>
</dbReference>
<keyword evidence="5" id="KW-1185">Reference proteome</keyword>
<dbReference type="SUPFAM" id="SSF160527">
    <property type="entry name" value="V-type ATPase subunit E-like"/>
    <property type="match status" value="1"/>
</dbReference>
<evidence type="ECO:0000256" key="3">
    <source>
        <dbReference type="ARBA" id="ARBA00023065"/>
    </source>
</evidence>
<proteinExistence type="inferred from homology"/>
<dbReference type="AlphaFoldDB" id="A0A2K9NZQ3"/>
<gene>
    <name evidence="4" type="ORF">B9O19_00320</name>
</gene>
<dbReference type="KEGG" id="mpec:B9O19_00320"/>
<accession>A0A2K9NZQ3</accession>
<dbReference type="GO" id="GO:0046961">
    <property type="term" value="F:proton-transporting ATPase activity, rotational mechanism"/>
    <property type="evidence" value="ECO:0007669"/>
    <property type="project" value="InterPro"/>
</dbReference>
<reference evidence="4 5" key="1">
    <citation type="submission" date="2017-04" db="EMBL/GenBank/DDBJ databases">
        <title>Monoglobus pectinilyticus 14 draft genome.</title>
        <authorList>
            <person name="Kim C."/>
            <person name="Rosendale D.I."/>
            <person name="Kelly W.J."/>
            <person name="Tannock G.W."/>
            <person name="Patchett M.L."/>
            <person name="Jordens J.Z."/>
        </authorList>
    </citation>
    <scope>NUCLEOTIDE SEQUENCE [LARGE SCALE GENOMIC DNA]</scope>
    <source>
        <strain evidence="4 5">14</strain>
    </source>
</reference>
<evidence type="ECO:0000256" key="1">
    <source>
        <dbReference type="ARBA" id="ARBA00005901"/>
    </source>
</evidence>
<dbReference type="Proteomes" id="UP000235589">
    <property type="component" value="Chromosome"/>
</dbReference>